<evidence type="ECO:0000313" key="4">
    <source>
        <dbReference type="Proteomes" id="UP001177023"/>
    </source>
</evidence>
<dbReference type="CDD" id="cd00037">
    <property type="entry name" value="CLECT"/>
    <property type="match status" value="1"/>
</dbReference>
<keyword evidence="1" id="KW-1015">Disulfide bond</keyword>
<evidence type="ECO:0000259" key="2">
    <source>
        <dbReference type="PROSITE" id="PS50041"/>
    </source>
</evidence>
<dbReference type="Pfam" id="PF00059">
    <property type="entry name" value="Lectin_C"/>
    <property type="match status" value="1"/>
</dbReference>
<name>A0AA36CR11_9BILA</name>
<dbReference type="EMBL" id="CATQJA010002601">
    <property type="protein sequence ID" value="CAJ0572627.1"/>
    <property type="molecule type" value="Genomic_DNA"/>
</dbReference>
<protein>
    <recommendedName>
        <fullName evidence="2">C-type lectin domain-containing protein</fullName>
    </recommendedName>
</protein>
<accession>A0AA36CR11</accession>
<dbReference type="AlphaFoldDB" id="A0AA36CR11"/>
<dbReference type="PROSITE" id="PS50041">
    <property type="entry name" value="C_TYPE_LECTIN_2"/>
    <property type="match status" value="1"/>
</dbReference>
<keyword evidence="4" id="KW-1185">Reference proteome</keyword>
<reference evidence="3" key="1">
    <citation type="submission" date="2023-06" db="EMBL/GenBank/DDBJ databases">
        <authorList>
            <person name="Delattre M."/>
        </authorList>
    </citation>
    <scope>NUCLEOTIDE SEQUENCE</scope>
    <source>
        <strain evidence="3">AF72</strain>
    </source>
</reference>
<sequence length="91" mass="10232">MQVLSQFAIKRGGLLHFWTGGRVAPGANMTWDDGQPSTIANWARLFGVQKPDNVKTEPCIEVMTFAPYKSQWNNDPCFWLKPAICKRAFSG</sequence>
<comment type="caution">
    <text evidence="3">The sequence shown here is derived from an EMBL/GenBank/DDBJ whole genome shotgun (WGS) entry which is preliminary data.</text>
</comment>
<dbReference type="PROSITE" id="PS00615">
    <property type="entry name" value="C_TYPE_LECTIN_1"/>
    <property type="match status" value="1"/>
</dbReference>
<evidence type="ECO:0000313" key="3">
    <source>
        <dbReference type="EMBL" id="CAJ0572627.1"/>
    </source>
</evidence>
<dbReference type="InterPro" id="IPR018378">
    <property type="entry name" value="C-type_lectin_CS"/>
</dbReference>
<organism evidence="3 4">
    <name type="scientific">Mesorhabditis spiculigera</name>
    <dbReference type="NCBI Taxonomy" id="96644"/>
    <lineage>
        <taxon>Eukaryota</taxon>
        <taxon>Metazoa</taxon>
        <taxon>Ecdysozoa</taxon>
        <taxon>Nematoda</taxon>
        <taxon>Chromadorea</taxon>
        <taxon>Rhabditida</taxon>
        <taxon>Rhabditina</taxon>
        <taxon>Rhabditomorpha</taxon>
        <taxon>Rhabditoidea</taxon>
        <taxon>Rhabditidae</taxon>
        <taxon>Mesorhabditinae</taxon>
        <taxon>Mesorhabditis</taxon>
    </lineage>
</organism>
<dbReference type="Proteomes" id="UP001177023">
    <property type="component" value="Unassembled WGS sequence"/>
</dbReference>
<proteinExistence type="predicted"/>
<dbReference type="InterPro" id="IPR016187">
    <property type="entry name" value="CTDL_fold"/>
</dbReference>
<dbReference type="InterPro" id="IPR001304">
    <property type="entry name" value="C-type_lectin-like"/>
</dbReference>
<gene>
    <name evidence="3" type="ORF">MSPICULIGERA_LOCUS11011</name>
</gene>
<feature type="non-terminal residue" evidence="3">
    <location>
        <position position="91"/>
    </location>
</feature>
<dbReference type="Gene3D" id="3.10.100.10">
    <property type="entry name" value="Mannose-Binding Protein A, subunit A"/>
    <property type="match status" value="1"/>
</dbReference>
<evidence type="ECO:0000256" key="1">
    <source>
        <dbReference type="ARBA" id="ARBA00023157"/>
    </source>
</evidence>
<dbReference type="SUPFAM" id="SSF56436">
    <property type="entry name" value="C-type lectin-like"/>
    <property type="match status" value="1"/>
</dbReference>
<dbReference type="InterPro" id="IPR016186">
    <property type="entry name" value="C-type_lectin-like/link_sf"/>
</dbReference>
<feature type="domain" description="C-type lectin" evidence="2">
    <location>
        <begin position="1"/>
        <end position="86"/>
    </location>
</feature>